<protein>
    <submittedName>
        <fullName evidence="2">Uncharacterized protein</fullName>
    </submittedName>
</protein>
<evidence type="ECO:0000313" key="2">
    <source>
        <dbReference type="EMBL" id="MFC3880071.1"/>
    </source>
</evidence>
<name>A0ABV8AT29_9BACT</name>
<dbReference type="RefSeq" id="WP_377905095.1">
    <property type="nucleotide sequence ID" value="NZ_JBHRZS010000006.1"/>
</dbReference>
<keyword evidence="1" id="KW-0472">Membrane</keyword>
<keyword evidence="1" id="KW-1133">Transmembrane helix</keyword>
<evidence type="ECO:0000313" key="3">
    <source>
        <dbReference type="Proteomes" id="UP001595805"/>
    </source>
</evidence>
<gene>
    <name evidence="2" type="ORF">ACFOSV_07785</name>
</gene>
<keyword evidence="3" id="KW-1185">Reference proteome</keyword>
<keyword evidence="1" id="KW-0812">Transmembrane</keyword>
<accession>A0ABV8AT29</accession>
<feature type="transmembrane region" description="Helical" evidence="1">
    <location>
        <begin position="103"/>
        <end position="126"/>
    </location>
</feature>
<feature type="transmembrane region" description="Helical" evidence="1">
    <location>
        <begin position="38"/>
        <end position="54"/>
    </location>
</feature>
<sequence length="138" mass="15913">MQFSTFLHAVRLPVEIVLYGLFTHQMIPELMTFEGRNFDILMGITAPIIGWLVIKKNINKKILLAWNVIGLCLVLFILGNGILSAELPFQQFGFEQPNRAINYFPFVLLPATIVPIVIWTHLIDILKLRKEIKKTSWH</sequence>
<dbReference type="Proteomes" id="UP001595805">
    <property type="component" value="Unassembled WGS sequence"/>
</dbReference>
<comment type="caution">
    <text evidence="2">The sequence shown here is derived from an EMBL/GenBank/DDBJ whole genome shotgun (WGS) entry which is preliminary data.</text>
</comment>
<organism evidence="2 3">
    <name type="scientific">Algoriphagus namhaensis</name>
    <dbReference type="NCBI Taxonomy" id="915353"/>
    <lineage>
        <taxon>Bacteria</taxon>
        <taxon>Pseudomonadati</taxon>
        <taxon>Bacteroidota</taxon>
        <taxon>Cytophagia</taxon>
        <taxon>Cytophagales</taxon>
        <taxon>Cyclobacteriaceae</taxon>
        <taxon>Algoriphagus</taxon>
    </lineage>
</organism>
<feature type="transmembrane region" description="Helical" evidence="1">
    <location>
        <begin position="63"/>
        <end position="83"/>
    </location>
</feature>
<dbReference type="EMBL" id="JBHRZS010000006">
    <property type="protein sequence ID" value="MFC3880071.1"/>
    <property type="molecule type" value="Genomic_DNA"/>
</dbReference>
<proteinExistence type="predicted"/>
<reference evidence="3" key="1">
    <citation type="journal article" date="2019" name="Int. J. Syst. Evol. Microbiol.">
        <title>The Global Catalogue of Microorganisms (GCM) 10K type strain sequencing project: providing services to taxonomists for standard genome sequencing and annotation.</title>
        <authorList>
            <consortium name="The Broad Institute Genomics Platform"/>
            <consortium name="The Broad Institute Genome Sequencing Center for Infectious Disease"/>
            <person name="Wu L."/>
            <person name="Ma J."/>
        </authorList>
    </citation>
    <scope>NUCLEOTIDE SEQUENCE [LARGE SCALE GENOMIC DNA]</scope>
    <source>
        <strain evidence="3">CCUG 60523</strain>
    </source>
</reference>
<evidence type="ECO:0000256" key="1">
    <source>
        <dbReference type="SAM" id="Phobius"/>
    </source>
</evidence>